<sequence>MKTTVQSSSQTTQTKELKLINGDFSPVQAEEIVNELIAKKINFNTLKNFSSQVRFGHDDEYALQRVEELNEALETFHELLQDAKTQGKNLRIRSGISIDLV</sequence>
<accession>A0ABT8F2J3</accession>
<proteinExistence type="predicted"/>
<organism evidence="1 2">
    <name type="scientific">Shiella aurantiaca</name>
    <dbReference type="NCBI Taxonomy" id="3058365"/>
    <lineage>
        <taxon>Bacteria</taxon>
        <taxon>Pseudomonadati</taxon>
        <taxon>Bacteroidota</taxon>
        <taxon>Cytophagia</taxon>
        <taxon>Cytophagales</taxon>
        <taxon>Shiellaceae</taxon>
        <taxon>Shiella</taxon>
    </lineage>
</organism>
<dbReference type="EMBL" id="JAUHJS010000002">
    <property type="protein sequence ID" value="MDN4164439.1"/>
    <property type="molecule type" value="Genomic_DNA"/>
</dbReference>
<evidence type="ECO:0000313" key="2">
    <source>
        <dbReference type="Proteomes" id="UP001168552"/>
    </source>
</evidence>
<gene>
    <name evidence="1" type="ORF">QWY31_02945</name>
</gene>
<evidence type="ECO:0000313" key="1">
    <source>
        <dbReference type="EMBL" id="MDN4164439.1"/>
    </source>
</evidence>
<keyword evidence="2" id="KW-1185">Reference proteome</keyword>
<comment type="caution">
    <text evidence="1">The sequence shown here is derived from an EMBL/GenBank/DDBJ whole genome shotgun (WGS) entry which is preliminary data.</text>
</comment>
<name>A0ABT8F2J3_9BACT</name>
<dbReference type="RefSeq" id="WP_320002968.1">
    <property type="nucleotide sequence ID" value="NZ_JAUHJS010000002.1"/>
</dbReference>
<dbReference type="Proteomes" id="UP001168552">
    <property type="component" value="Unassembled WGS sequence"/>
</dbReference>
<reference evidence="1" key="1">
    <citation type="submission" date="2023-06" db="EMBL/GenBank/DDBJ databases">
        <title>Cytophagales bacterium Strain LB-30, isolated from soil.</title>
        <authorList>
            <person name="Liu B."/>
        </authorList>
    </citation>
    <scope>NUCLEOTIDE SEQUENCE</scope>
    <source>
        <strain evidence="1">LB-30</strain>
    </source>
</reference>
<protein>
    <submittedName>
        <fullName evidence="1">Uncharacterized protein</fullName>
    </submittedName>
</protein>